<name>A0A6C0BSM4_9ZZZZ</name>
<evidence type="ECO:0000256" key="1">
    <source>
        <dbReference type="SAM" id="MobiDB-lite"/>
    </source>
</evidence>
<feature type="compositionally biased region" description="Low complexity" evidence="1">
    <location>
        <begin position="107"/>
        <end position="119"/>
    </location>
</feature>
<organism evidence="2">
    <name type="scientific">viral metagenome</name>
    <dbReference type="NCBI Taxonomy" id="1070528"/>
    <lineage>
        <taxon>unclassified sequences</taxon>
        <taxon>metagenomes</taxon>
        <taxon>organismal metagenomes</taxon>
    </lineage>
</organism>
<sequence length="191" mass="21723">MNIESSTNLSNDNPQRKIIYVGGDDEDYLGTNINGRDNESFNNEQNHNENTNSNRDLNHNSIEKTSEPIHERHLNHNNNKYDSTHKEQYGVINHQEDEFMYGGGKSRSGSRNGSRNGSRSGDDIESSDDETDTSSISTAQLLNVDPVYFRLTKFLTCTDSCGENKNVTHVLNDILTEFKKMNIFLETLTRK</sequence>
<dbReference type="EMBL" id="MN739218">
    <property type="protein sequence ID" value="QHS94263.1"/>
    <property type="molecule type" value="Genomic_DNA"/>
</dbReference>
<proteinExistence type="predicted"/>
<feature type="region of interest" description="Disordered" evidence="1">
    <location>
        <begin position="99"/>
        <end position="137"/>
    </location>
</feature>
<feature type="compositionally biased region" description="Acidic residues" evidence="1">
    <location>
        <begin position="123"/>
        <end position="132"/>
    </location>
</feature>
<evidence type="ECO:0000313" key="2">
    <source>
        <dbReference type="EMBL" id="QHS94263.1"/>
    </source>
</evidence>
<protein>
    <submittedName>
        <fullName evidence="2">Uncharacterized protein</fullName>
    </submittedName>
</protein>
<feature type="compositionally biased region" description="Low complexity" evidence="1">
    <location>
        <begin position="40"/>
        <end position="54"/>
    </location>
</feature>
<accession>A0A6C0BSM4</accession>
<reference evidence="2" key="1">
    <citation type="journal article" date="2020" name="Nature">
        <title>Giant virus diversity and host interactions through global metagenomics.</title>
        <authorList>
            <person name="Schulz F."/>
            <person name="Roux S."/>
            <person name="Paez-Espino D."/>
            <person name="Jungbluth S."/>
            <person name="Walsh D.A."/>
            <person name="Denef V.J."/>
            <person name="McMahon K.D."/>
            <person name="Konstantinidis K.T."/>
            <person name="Eloe-Fadrosh E.A."/>
            <person name="Kyrpides N.C."/>
            <person name="Woyke T."/>
        </authorList>
    </citation>
    <scope>NUCLEOTIDE SEQUENCE</scope>
    <source>
        <strain evidence="2">GVMAG-M-3300018416-26</strain>
    </source>
</reference>
<dbReference type="AlphaFoldDB" id="A0A6C0BSM4"/>
<feature type="region of interest" description="Disordered" evidence="1">
    <location>
        <begin position="31"/>
        <end position="60"/>
    </location>
</feature>